<accession>A0A6A5XW74</accession>
<gene>
    <name evidence="3" type="ORF">BU24DRAFT_490592</name>
</gene>
<protein>
    <submittedName>
        <fullName evidence="3">Uncharacterized protein</fullName>
    </submittedName>
</protein>
<keyword evidence="2" id="KW-0472">Membrane</keyword>
<feature type="transmembrane region" description="Helical" evidence="2">
    <location>
        <begin position="105"/>
        <end position="129"/>
    </location>
</feature>
<feature type="region of interest" description="Disordered" evidence="1">
    <location>
        <begin position="1"/>
        <end position="50"/>
    </location>
</feature>
<evidence type="ECO:0000256" key="2">
    <source>
        <dbReference type="SAM" id="Phobius"/>
    </source>
</evidence>
<keyword evidence="2" id="KW-1133">Transmembrane helix</keyword>
<reference evidence="3" key="1">
    <citation type="journal article" date="2020" name="Stud. Mycol.">
        <title>101 Dothideomycetes genomes: a test case for predicting lifestyles and emergence of pathogens.</title>
        <authorList>
            <person name="Haridas S."/>
            <person name="Albert R."/>
            <person name="Binder M."/>
            <person name="Bloem J."/>
            <person name="Labutti K."/>
            <person name="Salamov A."/>
            <person name="Andreopoulos B."/>
            <person name="Baker S."/>
            <person name="Barry K."/>
            <person name="Bills G."/>
            <person name="Bluhm B."/>
            <person name="Cannon C."/>
            <person name="Castanera R."/>
            <person name="Culley D."/>
            <person name="Daum C."/>
            <person name="Ezra D."/>
            <person name="Gonzalez J."/>
            <person name="Henrissat B."/>
            <person name="Kuo A."/>
            <person name="Liang C."/>
            <person name="Lipzen A."/>
            <person name="Lutzoni F."/>
            <person name="Magnuson J."/>
            <person name="Mondo S."/>
            <person name="Nolan M."/>
            <person name="Ohm R."/>
            <person name="Pangilinan J."/>
            <person name="Park H.-J."/>
            <person name="Ramirez L."/>
            <person name="Alfaro M."/>
            <person name="Sun H."/>
            <person name="Tritt A."/>
            <person name="Yoshinaga Y."/>
            <person name="Zwiers L.-H."/>
            <person name="Turgeon B."/>
            <person name="Goodwin S."/>
            <person name="Spatafora J."/>
            <person name="Crous P."/>
            <person name="Grigoriev I."/>
        </authorList>
    </citation>
    <scope>NUCLEOTIDE SEQUENCE</scope>
    <source>
        <strain evidence="3">CBS 175.79</strain>
    </source>
</reference>
<name>A0A6A5XW74_9PLEO</name>
<evidence type="ECO:0000313" key="4">
    <source>
        <dbReference type="Proteomes" id="UP000799778"/>
    </source>
</evidence>
<feature type="region of interest" description="Disordered" evidence="1">
    <location>
        <begin position="73"/>
        <end position="99"/>
    </location>
</feature>
<keyword evidence="2" id="KW-0812">Transmembrane</keyword>
<dbReference type="RefSeq" id="XP_033385761.1">
    <property type="nucleotide sequence ID" value="XM_033533726.1"/>
</dbReference>
<sequence length="439" mass="45968">MATSGLPPDMPVEPTLKCNPATGRCSPAPRPTESSETLLGEEPTSTTAPLPTDLALATAISTPVETGSVAPVTTIDAATPSGNAPSSAQSGDTRRGGNGGVSPGAVAGIAIGTAVIGAAIAFLVAFLLFKKRRARESGNGMAMAKYDSNPELVSLSLAKGQGDYSQISPAPPLVAAPAVGQRESVQMANMSNSSDPLAGILPPPADASAVRSSVSSLFEHISRHVDNFYRDVHASITPSMEDDISRFGNSSTPMVDLLQGTSSPTVAIKHALTGYVLAITSPETDDEETLFPKEIASVPTGAGKDRLLETPDLTVPYLLHRRLSSYLHNSTSQHGSQAATSSSIREAAEHFALTFFPWANPGCSDQERDEDLVQIIQSSLDTMIWLYGQPFLYDFMWEGVGSRGIIVSPGLVKLSDGSGRVVREGERGEVLIEPKVVGA</sequence>
<feature type="compositionally biased region" description="Polar residues" evidence="1">
    <location>
        <begin position="80"/>
        <end position="91"/>
    </location>
</feature>
<organism evidence="3 4">
    <name type="scientific">Aaosphaeria arxii CBS 175.79</name>
    <dbReference type="NCBI Taxonomy" id="1450172"/>
    <lineage>
        <taxon>Eukaryota</taxon>
        <taxon>Fungi</taxon>
        <taxon>Dikarya</taxon>
        <taxon>Ascomycota</taxon>
        <taxon>Pezizomycotina</taxon>
        <taxon>Dothideomycetes</taxon>
        <taxon>Pleosporomycetidae</taxon>
        <taxon>Pleosporales</taxon>
        <taxon>Pleosporales incertae sedis</taxon>
        <taxon>Aaosphaeria</taxon>
    </lineage>
</organism>
<evidence type="ECO:0000256" key="1">
    <source>
        <dbReference type="SAM" id="MobiDB-lite"/>
    </source>
</evidence>
<evidence type="ECO:0000313" key="3">
    <source>
        <dbReference type="EMBL" id="KAF2017422.1"/>
    </source>
</evidence>
<dbReference type="GeneID" id="54291123"/>
<keyword evidence="4" id="KW-1185">Reference proteome</keyword>
<dbReference type="AlphaFoldDB" id="A0A6A5XW74"/>
<dbReference type="OrthoDB" id="5421765at2759"/>
<dbReference type="EMBL" id="ML978068">
    <property type="protein sequence ID" value="KAF2017422.1"/>
    <property type="molecule type" value="Genomic_DNA"/>
</dbReference>
<proteinExistence type="predicted"/>
<dbReference type="Proteomes" id="UP000799778">
    <property type="component" value="Unassembled WGS sequence"/>
</dbReference>